<organism evidence="1 2">
    <name type="scientific">Thalassiosira oceanica</name>
    <name type="common">Marine diatom</name>
    <dbReference type="NCBI Taxonomy" id="159749"/>
    <lineage>
        <taxon>Eukaryota</taxon>
        <taxon>Sar</taxon>
        <taxon>Stramenopiles</taxon>
        <taxon>Ochrophyta</taxon>
        <taxon>Bacillariophyta</taxon>
        <taxon>Coscinodiscophyceae</taxon>
        <taxon>Thalassiosirophycidae</taxon>
        <taxon>Thalassiosirales</taxon>
        <taxon>Thalassiosiraceae</taxon>
        <taxon>Thalassiosira</taxon>
    </lineage>
</organism>
<gene>
    <name evidence="1" type="ORF">THAOC_23464</name>
</gene>
<accession>K0RS21</accession>
<proteinExistence type="predicted"/>
<protein>
    <submittedName>
        <fullName evidence="1">Uncharacterized protein</fullName>
    </submittedName>
</protein>
<dbReference type="AlphaFoldDB" id="K0RS21"/>
<evidence type="ECO:0000313" key="2">
    <source>
        <dbReference type="Proteomes" id="UP000266841"/>
    </source>
</evidence>
<reference evidence="1 2" key="1">
    <citation type="journal article" date="2012" name="Genome Biol.">
        <title>Genome and low-iron response of an oceanic diatom adapted to chronic iron limitation.</title>
        <authorList>
            <person name="Lommer M."/>
            <person name="Specht M."/>
            <person name="Roy A.S."/>
            <person name="Kraemer L."/>
            <person name="Andreson R."/>
            <person name="Gutowska M.A."/>
            <person name="Wolf J."/>
            <person name="Bergner S.V."/>
            <person name="Schilhabel M.B."/>
            <person name="Klostermeier U.C."/>
            <person name="Beiko R.G."/>
            <person name="Rosenstiel P."/>
            <person name="Hippler M."/>
            <person name="Laroche J."/>
        </authorList>
    </citation>
    <scope>NUCLEOTIDE SEQUENCE [LARGE SCALE GENOMIC DNA]</scope>
    <source>
        <strain evidence="1 2">CCMP1005</strain>
    </source>
</reference>
<dbReference type="EMBL" id="AGNL01030973">
    <property type="protein sequence ID" value="EJK56613.1"/>
    <property type="molecule type" value="Genomic_DNA"/>
</dbReference>
<keyword evidence="2" id="KW-1185">Reference proteome</keyword>
<evidence type="ECO:0000313" key="1">
    <source>
        <dbReference type="EMBL" id="EJK56613.1"/>
    </source>
</evidence>
<feature type="non-terminal residue" evidence="1">
    <location>
        <position position="1"/>
    </location>
</feature>
<dbReference type="Proteomes" id="UP000266841">
    <property type="component" value="Unassembled WGS sequence"/>
</dbReference>
<name>K0RS21_THAOC</name>
<comment type="caution">
    <text evidence="1">The sequence shown here is derived from an EMBL/GenBank/DDBJ whole genome shotgun (WGS) entry which is preliminary data.</text>
</comment>
<sequence>ALEALHRYGSISTRQEQCTARLNGGHFRNSQVRELNCRQLPEVSEAVMGGVLVDNEGDILHMLGAEPPSHGCGCLLGLFSSLYRTIPRFCNRMLVPYGIT</sequence>